<dbReference type="Proteomes" id="UP000054053">
    <property type="component" value="Unassembled WGS sequence"/>
</dbReference>
<dbReference type="Proteomes" id="UP000027002">
    <property type="component" value="Chromosome 1"/>
</dbReference>
<dbReference type="STRING" id="1159556.A0A063BVT0"/>
<dbReference type="GeneID" id="66061194"/>
<feature type="region of interest" description="Disordered" evidence="2">
    <location>
        <begin position="442"/>
        <end position="684"/>
    </location>
</feature>
<evidence type="ECO:0000313" key="6">
    <source>
        <dbReference type="Proteomes" id="UP000054053"/>
    </source>
</evidence>
<feature type="compositionally biased region" description="Basic and acidic residues" evidence="2">
    <location>
        <begin position="476"/>
        <end position="488"/>
    </location>
</feature>
<feature type="compositionally biased region" description="Basic residues" evidence="2">
    <location>
        <begin position="445"/>
        <end position="475"/>
    </location>
</feature>
<feature type="coiled-coil region" evidence="1">
    <location>
        <begin position="713"/>
        <end position="740"/>
    </location>
</feature>
<feature type="compositionally biased region" description="Pro residues" evidence="2">
    <location>
        <begin position="498"/>
        <end position="541"/>
    </location>
</feature>
<evidence type="ECO:0000313" key="4">
    <source>
        <dbReference type="EMBL" id="QUC16175.1"/>
    </source>
</evidence>
<dbReference type="OrthoDB" id="5408998at2759"/>
<accession>A0A063BVT0</accession>
<sequence length="750" mass="80394">MALNNINNLHVHVQVDDDAPPPPYSETDIYSNSGASHTPTTNTTLASPRAGLAPLDDAASRDSSSTSGDVIYTPPLTPRTPSTTSHSRPAQLHLRQPQPESGPGLTGAALYFDSRPAPAPTGAPPRETLFHTVTVEDTSLPEHFLYQNEWAARDVTPQDWATFVNFLLPSHIFKENEAVIERKLREEGGSDAASTSGRSQAEAQLDHLRENPAATTRSRQEIEATIHQWNDGFFGPRGISLSLDPAGGSVRMPGGWDAGLEQRLHQHQHEQRQQDSKAGLGAESGPSNRAGPSWSFGGGSGWNRHGRGHGDGRGGHHDPHDHARQHQVDRQTDGRGRKSSQGDEKYQRSGSVSSVSSASSSSSESSIGSLPDYDQVKDHQLPLYAERLRDWTSRPEQVRTKNDVDDLKLELKRTKDASKDMPAACGLDKKALKAQIKTLQAQWKAIKKSQRQTRKARKRERRQRRRAQKREKRQQKREMKKAYRDAKRSHGPSGTHFPPAPPLAPMPLMPPMPPMLPAAAMPPAPPAPPLPPMPTAGPVPPCWNQSLPPGPGGPSQRGMFFAGPDGPLGQRGGPFGSRGPPGEQGPPGLRGLFGGRGFGRGNGGRGGGPWGGRGGPFGGPRGGPFGASRGRGRGRGKGSPRDAPGAWPEEADGERGQEAGVTLAPPCAPPCAPPPRPAPGAASLAKYEAADRIKEEIAELSSKGADLKAGAEKRATEKQIEALTEKLEAARMEADEAYAKEMAAKDAGHY</sequence>
<keyword evidence="5" id="KW-1185">Reference proteome</keyword>
<feature type="region of interest" description="Disordered" evidence="2">
    <location>
        <begin position="263"/>
        <end position="422"/>
    </location>
</feature>
<feature type="compositionally biased region" description="Gly residues" evidence="2">
    <location>
        <begin position="591"/>
        <end position="625"/>
    </location>
</feature>
<feature type="region of interest" description="Disordered" evidence="2">
    <location>
        <begin position="1"/>
        <end position="126"/>
    </location>
</feature>
<feature type="compositionally biased region" description="Pro residues" evidence="2">
    <location>
        <begin position="666"/>
        <end position="678"/>
    </location>
</feature>
<evidence type="ECO:0000256" key="1">
    <source>
        <dbReference type="SAM" id="Coils"/>
    </source>
</evidence>
<feature type="compositionally biased region" description="Low complexity" evidence="2">
    <location>
        <begin position="577"/>
        <end position="590"/>
    </location>
</feature>
<feature type="compositionally biased region" description="Low complexity" evidence="2">
    <location>
        <begin position="79"/>
        <end position="89"/>
    </location>
</feature>
<dbReference type="EMBL" id="CP072753">
    <property type="protein sequence ID" value="QUC16175.1"/>
    <property type="molecule type" value="Genomic_DNA"/>
</dbReference>
<evidence type="ECO:0000256" key="2">
    <source>
        <dbReference type="SAM" id="MobiDB-lite"/>
    </source>
</evidence>
<evidence type="ECO:0000313" key="3">
    <source>
        <dbReference type="EMBL" id="GAO19487.1"/>
    </source>
</evidence>
<dbReference type="KEGG" id="uvi:66061194"/>
<feature type="compositionally biased region" description="Basic and acidic residues" evidence="2">
    <location>
        <begin position="263"/>
        <end position="275"/>
    </location>
</feature>
<proteinExistence type="predicted"/>
<dbReference type="AlphaFoldDB" id="A0A063BVT0"/>
<dbReference type="HOGENOM" id="CLU_012880_0_0_1"/>
<reference evidence="6" key="2">
    <citation type="journal article" date="2016" name="Genome Announc.">
        <title>Genome sequence of Ustilaginoidea virens IPU010, a rice pathogenic fungus causing false smut.</title>
        <authorList>
            <person name="Kumagai T."/>
            <person name="Ishii T."/>
            <person name="Terai G."/>
            <person name="Umemura M."/>
            <person name="Machida M."/>
            <person name="Asai K."/>
        </authorList>
    </citation>
    <scope>NUCLEOTIDE SEQUENCE [LARGE SCALE GENOMIC DNA]</scope>
    <source>
        <strain evidence="6">IPU010</strain>
    </source>
</reference>
<evidence type="ECO:0000313" key="5">
    <source>
        <dbReference type="Proteomes" id="UP000027002"/>
    </source>
</evidence>
<gene>
    <name evidence="4" type="ORF">UV8b_00416</name>
    <name evidence="3" type="ORF">UVI_02027230</name>
</gene>
<feature type="compositionally biased region" description="Basic and acidic residues" evidence="2">
    <location>
        <begin position="374"/>
        <end position="419"/>
    </location>
</feature>
<feature type="compositionally biased region" description="Polar residues" evidence="2">
    <location>
        <begin position="28"/>
        <end position="46"/>
    </location>
</feature>
<dbReference type="EMBL" id="BBTG02000011">
    <property type="protein sequence ID" value="GAO19487.1"/>
    <property type="molecule type" value="Genomic_DNA"/>
</dbReference>
<reference evidence="4" key="3">
    <citation type="submission" date="2020-03" db="EMBL/GenBank/DDBJ databases">
        <title>A mixture of massive structural variations and highly conserved coding sequences in Ustilaginoidea virens genome.</title>
        <authorList>
            <person name="Zhang K."/>
            <person name="Zhao Z."/>
            <person name="Zhang Z."/>
            <person name="Li Y."/>
            <person name="Hsiang T."/>
            <person name="Sun W."/>
        </authorList>
    </citation>
    <scope>NUCLEOTIDE SEQUENCE</scope>
    <source>
        <strain evidence="4">UV-8b</strain>
    </source>
</reference>
<protein>
    <submittedName>
        <fullName evidence="3">Uncharacterized protein</fullName>
    </submittedName>
</protein>
<organism evidence="3 6">
    <name type="scientific">Ustilaginoidea virens</name>
    <name type="common">Rice false smut fungus</name>
    <name type="synonym">Villosiclava virens</name>
    <dbReference type="NCBI Taxonomy" id="1159556"/>
    <lineage>
        <taxon>Eukaryota</taxon>
        <taxon>Fungi</taxon>
        <taxon>Dikarya</taxon>
        <taxon>Ascomycota</taxon>
        <taxon>Pezizomycotina</taxon>
        <taxon>Sordariomycetes</taxon>
        <taxon>Hypocreomycetidae</taxon>
        <taxon>Hypocreales</taxon>
        <taxon>Clavicipitaceae</taxon>
        <taxon>Ustilaginoidea</taxon>
    </lineage>
</organism>
<dbReference type="RefSeq" id="XP_042993848.1">
    <property type="nucleotide sequence ID" value="XM_043137914.1"/>
</dbReference>
<feature type="compositionally biased region" description="Low complexity" evidence="2">
    <location>
        <begin position="349"/>
        <end position="369"/>
    </location>
</feature>
<name>A0A063BVT0_USTVR</name>
<feature type="compositionally biased region" description="Basic and acidic residues" evidence="2">
    <location>
        <begin position="308"/>
        <end position="347"/>
    </location>
</feature>
<keyword evidence="1" id="KW-0175">Coiled coil</keyword>
<reference evidence="3" key="1">
    <citation type="journal article" date="2016" name="Genome Announc.">
        <title>Genome Sequence of Ustilaginoidea virens IPU010, a Rice Pathogenic Fungus Causing False Smut.</title>
        <authorList>
            <person name="Kumagai T."/>
            <person name="Ishii T."/>
            <person name="Terai G."/>
            <person name="Umemura M."/>
            <person name="Machida M."/>
            <person name="Asai K."/>
        </authorList>
    </citation>
    <scope>NUCLEOTIDE SEQUENCE [LARGE SCALE GENOMIC DNA]</scope>
    <source>
        <strain evidence="3">IPU010</strain>
    </source>
</reference>